<dbReference type="Proteomes" id="UP000321275">
    <property type="component" value="Unassembled WGS sequence"/>
</dbReference>
<comment type="caution">
    <text evidence="2">The sequence shown here is derived from an EMBL/GenBank/DDBJ whole genome shotgun (WGS) entry which is preliminary data.</text>
</comment>
<dbReference type="AlphaFoldDB" id="A0A510XAF2"/>
<gene>
    <name evidence="2" type="ORF">HPA02_26060</name>
</gene>
<accession>A0A510XAF2</accession>
<keyword evidence="3" id="KW-1185">Reference proteome</keyword>
<evidence type="ECO:0000259" key="1">
    <source>
        <dbReference type="Pfam" id="PF04664"/>
    </source>
</evidence>
<dbReference type="Pfam" id="PF04664">
    <property type="entry name" value="OGFr_N"/>
    <property type="match status" value="1"/>
</dbReference>
<name>A0A510XAF2_9GAMM</name>
<evidence type="ECO:0000313" key="2">
    <source>
        <dbReference type="EMBL" id="GEK48323.1"/>
    </source>
</evidence>
<proteinExistence type="predicted"/>
<dbReference type="GO" id="GO:0016020">
    <property type="term" value="C:membrane"/>
    <property type="evidence" value="ECO:0007669"/>
    <property type="project" value="InterPro"/>
</dbReference>
<reference evidence="2 3" key="1">
    <citation type="submission" date="2019-07" db="EMBL/GenBank/DDBJ databases">
        <title>Whole genome shotgun sequence of Halomonas pacifica NBRC 102220.</title>
        <authorList>
            <person name="Hosoyama A."/>
            <person name="Uohara A."/>
            <person name="Ohji S."/>
            <person name="Ichikawa N."/>
        </authorList>
    </citation>
    <scope>NUCLEOTIDE SEQUENCE [LARGE SCALE GENOMIC DNA]</scope>
    <source>
        <strain evidence="2 3">NBRC 102220</strain>
    </source>
</reference>
<organism evidence="2 3">
    <name type="scientific">Bisbaumannia pacifica</name>
    <dbReference type="NCBI Taxonomy" id="77098"/>
    <lineage>
        <taxon>Bacteria</taxon>
        <taxon>Pseudomonadati</taxon>
        <taxon>Pseudomonadota</taxon>
        <taxon>Gammaproteobacteria</taxon>
        <taxon>Oceanospirillales</taxon>
        <taxon>Halomonadaceae</taxon>
        <taxon>Bisbaumannia</taxon>
    </lineage>
</organism>
<dbReference type="EMBL" id="BJUK01000033">
    <property type="protein sequence ID" value="GEK48323.1"/>
    <property type="molecule type" value="Genomic_DNA"/>
</dbReference>
<dbReference type="PANTHER" id="PTHR14015:SF2">
    <property type="entry name" value="OPIOID GROWTH FACTOR RECEPTOR (OGFR) CONSERVED DOMAIN-CONTAINING PROTEIN"/>
    <property type="match status" value="1"/>
</dbReference>
<evidence type="ECO:0000313" key="3">
    <source>
        <dbReference type="Proteomes" id="UP000321275"/>
    </source>
</evidence>
<sequence length="171" mass="19684">MVREDSLRLVEFQRGQAVDHQGRTIEELWALPAFWLEHTHDYIQWLFPIPEAGRFNAFAPLLDEEARAAFAADESLRASHRRSLDAMLAFFGLIRRERVIEARSDLTMGEHIWLKRGGHNHLRISRIIRSLFLCHQPELAAAFQRAVIEIGTTRGVVSEASLGYWRAATRP</sequence>
<dbReference type="InterPro" id="IPR006757">
    <property type="entry name" value="OGF_rcpt"/>
</dbReference>
<protein>
    <recommendedName>
        <fullName evidence="1">Opioid growth factor receptor (OGFr) conserved domain-containing protein</fullName>
    </recommendedName>
</protein>
<dbReference type="PANTHER" id="PTHR14015">
    <property type="entry name" value="OPIOID GROWTH FACTOR RECEPTOR OGFR ZETA-TYPE OPIOID RECEPTOR"/>
    <property type="match status" value="1"/>
</dbReference>
<feature type="domain" description="Opioid growth factor receptor (OGFr) conserved" evidence="1">
    <location>
        <begin position="35"/>
        <end position="166"/>
    </location>
</feature>
<dbReference type="GO" id="GO:0140625">
    <property type="term" value="F:opioid growth factor receptor activity"/>
    <property type="evidence" value="ECO:0007669"/>
    <property type="project" value="InterPro"/>
</dbReference>
<dbReference type="InterPro" id="IPR039574">
    <property type="entry name" value="OGFr"/>
</dbReference>